<keyword evidence="2" id="KW-1185">Reference proteome</keyword>
<accession>A0A2P5FZG3</accession>
<proteinExistence type="predicted"/>
<evidence type="ECO:0000313" key="2">
    <source>
        <dbReference type="Proteomes" id="UP000237000"/>
    </source>
</evidence>
<dbReference type="Proteomes" id="UP000237000">
    <property type="component" value="Unassembled WGS sequence"/>
</dbReference>
<comment type="caution">
    <text evidence="1">The sequence shown here is derived from an EMBL/GenBank/DDBJ whole genome shotgun (WGS) entry which is preliminary data.</text>
</comment>
<reference evidence="2" key="1">
    <citation type="submission" date="2016-06" db="EMBL/GenBank/DDBJ databases">
        <title>Parallel loss of symbiosis genes in relatives of nitrogen-fixing non-legume Parasponia.</title>
        <authorList>
            <person name="Van Velzen R."/>
            <person name="Holmer R."/>
            <person name="Bu F."/>
            <person name="Rutten L."/>
            <person name="Van Zeijl A."/>
            <person name="Liu W."/>
            <person name="Santuari L."/>
            <person name="Cao Q."/>
            <person name="Sharma T."/>
            <person name="Shen D."/>
            <person name="Roswanjaya Y."/>
            <person name="Wardhani T."/>
            <person name="Kalhor M.S."/>
            <person name="Jansen J."/>
            <person name="Van den Hoogen J."/>
            <person name="Gungor B."/>
            <person name="Hartog M."/>
            <person name="Hontelez J."/>
            <person name="Verver J."/>
            <person name="Yang W.-C."/>
            <person name="Schijlen E."/>
            <person name="Repin R."/>
            <person name="Schilthuizen M."/>
            <person name="Schranz E."/>
            <person name="Heidstra R."/>
            <person name="Miyata K."/>
            <person name="Fedorova E."/>
            <person name="Kohlen W."/>
            <person name="Bisseling T."/>
            <person name="Smit S."/>
            <person name="Geurts R."/>
        </authorList>
    </citation>
    <scope>NUCLEOTIDE SEQUENCE [LARGE SCALE GENOMIC DNA]</scope>
    <source>
        <strain evidence="2">cv. RG33-2</strain>
    </source>
</reference>
<evidence type="ECO:0000313" key="1">
    <source>
        <dbReference type="EMBL" id="POO03175.1"/>
    </source>
</evidence>
<gene>
    <name evidence="1" type="ORF">TorRG33x02_012360</name>
</gene>
<name>A0A2P5FZG3_TREOI</name>
<protein>
    <submittedName>
        <fullName evidence="1">Uncharacterized protein</fullName>
    </submittedName>
</protein>
<dbReference type="OrthoDB" id="10363298at2759"/>
<organism evidence="1 2">
    <name type="scientific">Trema orientale</name>
    <name type="common">Charcoal tree</name>
    <name type="synonym">Celtis orientalis</name>
    <dbReference type="NCBI Taxonomy" id="63057"/>
    <lineage>
        <taxon>Eukaryota</taxon>
        <taxon>Viridiplantae</taxon>
        <taxon>Streptophyta</taxon>
        <taxon>Embryophyta</taxon>
        <taxon>Tracheophyta</taxon>
        <taxon>Spermatophyta</taxon>
        <taxon>Magnoliopsida</taxon>
        <taxon>eudicotyledons</taxon>
        <taxon>Gunneridae</taxon>
        <taxon>Pentapetalae</taxon>
        <taxon>rosids</taxon>
        <taxon>fabids</taxon>
        <taxon>Rosales</taxon>
        <taxon>Cannabaceae</taxon>
        <taxon>Trema</taxon>
    </lineage>
</organism>
<dbReference type="InParanoid" id="A0A2P5FZG3"/>
<dbReference type="AlphaFoldDB" id="A0A2P5FZG3"/>
<dbReference type="EMBL" id="JXTC01000003">
    <property type="protein sequence ID" value="POO03175.1"/>
    <property type="molecule type" value="Genomic_DNA"/>
</dbReference>
<sequence length="99" mass="10976">MSNLAKVKYEPRHILFLKDAEEGQLAESPGWNPKILFHALRAGKHIKRKNMQVVQVPHVGKIVESLDESSAVDCLNKNLGTHMAPLIVEARTPKISAQG</sequence>